<feature type="region of interest" description="Disordered" evidence="1">
    <location>
        <begin position="14"/>
        <end position="51"/>
    </location>
</feature>
<dbReference type="STRING" id="1133849.O3I_033960"/>
<reference evidence="2 3" key="1">
    <citation type="journal article" date="2012" name="J. Bacteriol.">
        <title>Complete genome sequence of Nocardia brasiliensis HUJEG-1.</title>
        <authorList>
            <person name="Vera-Cabrera L."/>
            <person name="Ortiz-Lopez R."/>
            <person name="Elizondo-Gonzalez R."/>
            <person name="Perez-Maya A.A."/>
            <person name="Ocampo-Candiani J."/>
        </authorList>
    </citation>
    <scope>NUCLEOTIDE SEQUENCE [LARGE SCALE GENOMIC DNA]</scope>
    <source>
        <strain evidence="3">ATCC 700358</strain>
    </source>
</reference>
<gene>
    <name evidence="2" type="ORF">O3I_033960</name>
</gene>
<evidence type="ECO:0000256" key="1">
    <source>
        <dbReference type="SAM" id="MobiDB-lite"/>
    </source>
</evidence>
<dbReference type="AlphaFoldDB" id="K0FBD0"/>
<accession>K0FBD0</accession>
<evidence type="ECO:0000313" key="2">
    <source>
        <dbReference type="EMBL" id="AFU04741.1"/>
    </source>
</evidence>
<proteinExistence type="predicted"/>
<evidence type="ECO:0000313" key="3">
    <source>
        <dbReference type="Proteomes" id="UP000006304"/>
    </source>
</evidence>
<dbReference type="EMBL" id="CP003876">
    <property type="protein sequence ID" value="AFU04741.1"/>
    <property type="molecule type" value="Genomic_DNA"/>
</dbReference>
<dbReference type="HOGENOM" id="CLU_1576859_0_0_11"/>
<sequence>MAAACPNRLLRPVAATPNHGYHQRIRAPAEENSDAGDSARGSGHRPTSRRVVNGGAVMIRVELDIRSGRPNPQWRLSSGDEAQLHGLIAAAPRAAVGGSENDSEYQGFIAQLSEAETLRVQRGVIEIERGGERTYRTDADRAVERWLLATGRASLEPCDYQAVVAALWA</sequence>
<dbReference type="KEGG" id="nbr:O3I_033960"/>
<protein>
    <submittedName>
        <fullName evidence="2">Uncharacterized protein</fullName>
    </submittedName>
</protein>
<organism evidence="2 3">
    <name type="scientific">Nocardia brasiliensis (strain ATCC 700358 / HUJEG-1)</name>
    <dbReference type="NCBI Taxonomy" id="1133849"/>
    <lineage>
        <taxon>Bacteria</taxon>
        <taxon>Bacillati</taxon>
        <taxon>Actinomycetota</taxon>
        <taxon>Actinomycetes</taxon>
        <taxon>Mycobacteriales</taxon>
        <taxon>Nocardiaceae</taxon>
        <taxon>Nocardia</taxon>
    </lineage>
</organism>
<dbReference type="Proteomes" id="UP000006304">
    <property type="component" value="Chromosome"/>
</dbReference>
<name>K0FBD0_NOCB7</name>
<keyword evidence="3" id="KW-1185">Reference proteome</keyword>